<keyword evidence="1" id="KW-0472">Membrane</keyword>
<name>A0A096AC26_9BACT</name>
<reference evidence="2 3" key="1">
    <citation type="submission" date="2014-07" db="EMBL/GenBank/DDBJ databases">
        <authorList>
            <person name="McCorrison J."/>
            <person name="Sanka R."/>
            <person name="Torralba M."/>
            <person name="Gillis M."/>
            <person name="Haft D.H."/>
            <person name="Methe B."/>
            <person name="Sutton G."/>
            <person name="Nelson K.E."/>
        </authorList>
    </citation>
    <scope>NUCLEOTIDE SEQUENCE [LARGE SCALE GENOMIC DNA]</scope>
    <source>
        <strain evidence="2 3">DNF00320</strain>
    </source>
</reference>
<feature type="transmembrane region" description="Helical" evidence="1">
    <location>
        <begin position="27"/>
        <end position="46"/>
    </location>
</feature>
<feature type="transmembrane region" description="Helical" evidence="1">
    <location>
        <begin position="66"/>
        <end position="86"/>
    </location>
</feature>
<dbReference type="AlphaFoldDB" id="A0A096AC26"/>
<evidence type="ECO:0000313" key="3">
    <source>
        <dbReference type="Proteomes" id="UP000029525"/>
    </source>
</evidence>
<gene>
    <name evidence="2" type="ORF">HMPREF0647_05895</name>
</gene>
<proteinExistence type="predicted"/>
<evidence type="ECO:0000313" key="2">
    <source>
        <dbReference type="EMBL" id="KGF44663.1"/>
    </source>
</evidence>
<organism evidence="2 3">
    <name type="scientific">Prevotella bivia DNF00320</name>
    <dbReference type="NCBI Taxonomy" id="1401068"/>
    <lineage>
        <taxon>Bacteria</taxon>
        <taxon>Pseudomonadati</taxon>
        <taxon>Bacteroidota</taxon>
        <taxon>Bacteroidia</taxon>
        <taxon>Bacteroidales</taxon>
        <taxon>Prevotellaceae</taxon>
        <taxon>Prevotella</taxon>
    </lineage>
</organism>
<dbReference type="Proteomes" id="UP000029525">
    <property type="component" value="Unassembled WGS sequence"/>
</dbReference>
<feature type="transmembrane region" description="Helical" evidence="1">
    <location>
        <begin position="106"/>
        <end position="128"/>
    </location>
</feature>
<feature type="transmembrane region" description="Helical" evidence="1">
    <location>
        <begin position="165"/>
        <end position="186"/>
    </location>
</feature>
<feature type="transmembrane region" description="Helical" evidence="1">
    <location>
        <begin position="232"/>
        <end position="255"/>
    </location>
</feature>
<evidence type="ECO:0000256" key="1">
    <source>
        <dbReference type="SAM" id="Phobius"/>
    </source>
</evidence>
<dbReference type="RefSeq" id="WP_036867028.1">
    <property type="nucleotide sequence ID" value="NZ_JRNQ01000032.1"/>
</dbReference>
<protein>
    <submittedName>
        <fullName evidence="2">Membrane protein</fullName>
    </submittedName>
</protein>
<keyword evidence="1" id="KW-1133">Transmembrane helix</keyword>
<accession>A0A096AC26</accession>
<keyword evidence="1" id="KW-0812">Transmembrane</keyword>
<comment type="caution">
    <text evidence="2">The sequence shown here is derived from an EMBL/GenBank/DDBJ whole genome shotgun (WGS) entry which is preliminary data.</text>
</comment>
<dbReference type="EMBL" id="JRNQ01000032">
    <property type="protein sequence ID" value="KGF44663.1"/>
    <property type="molecule type" value="Genomic_DNA"/>
</dbReference>
<sequence length="268" mass="30122">MNTFNINRFWNTLVRLFMTRKKELRNIFFTYSILFFVLSVFATGIFNTDPLTDVEALDSLLGVTPMYMIIYFGGAVLMGAFVIKDLEYRGARIHELALPATNLEKYAARVIYSSLGILITASCGVLLADGLQQLMSMLMHHGGRASIIGLAFMSPAFSEVPTSKLIAAILGLVLNNASFILGGMFFRKVAWLKTSIALWVLAMIGSMGVALFASILFFYTAYELYIDQDMQITSYIIGYSLVGIALFYFLGYRLYCRLQVINNRWINI</sequence>
<dbReference type="OrthoDB" id="1077176at2"/>
<feature type="transmembrane region" description="Helical" evidence="1">
    <location>
        <begin position="198"/>
        <end position="220"/>
    </location>
</feature>